<dbReference type="PANTHER" id="PTHR13693:SF77">
    <property type="entry name" value="8-AMINO-7-OXONONANOATE SYNTHASE"/>
    <property type="match status" value="1"/>
</dbReference>
<evidence type="ECO:0000256" key="2">
    <source>
        <dbReference type="ARBA" id="ARBA00010008"/>
    </source>
</evidence>
<evidence type="ECO:0000313" key="6">
    <source>
        <dbReference type="EMBL" id="EGP93665.1"/>
    </source>
</evidence>
<organism evidence="6 7">
    <name type="scientific">Nitrosarchaeum koreense MY1</name>
    <dbReference type="NCBI Taxonomy" id="1001994"/>
    <lineage>
        <taxon>Archaea</taxon>
        <taxon>Nitrososphaerota</taxon>
        <taxon>Nitrososphaeria</taxon>
        <taxon>Nitrosopumilales</taxon>
        <taxon>Nitrosopumilaceae</taxon>
        <taxon>Nitrosarchaeum</taxon>
    </lineage>
</organism>
<keyword evidence="3" id="KW-0808">Transferase</keyword>
<dbReference type="STRING" id="1001994.MY1_0904"/>
<evidence type="ECO:0000313" key="7">
    <source>
        <dbReference type="Proteomes" id="UP000004440"/>
    </source>
</evidence>
<dbReference type="Gene3D" id="3.90.1150.10">
    <property type="entry name" value="Aspartate Aminotransferase, domain 1"/>
    <property type="match status" value="1"/>
</dbReference>
<dbReference type="Gene3D" id="3.40.640.10">
    <property type="entry name" value="Type I PLP-dependent aspartate aminotransferase-like (Major domain)"/>
    <property type="match status" value="1"/>
</dbReference>
<dbReference type="GO" id="GO:0016740">
    <property type="term" value="F:transferase activity"/>
    <property type="evidence" value="ECO:0007669"/>
    <property type="project" value="UniProtKB-KW"/>
</dbReference>
<gene>
    <name evidence="6" type="ORF">MY1_0904</name>
</gene>
<proteinExistence type="inferred from homology"/>
<evidence type="ECO:0000259" key="5">
    <source>
        <dbReference type="Pfam" id="PF00155"/>
    </source>
</evidence>
<name>F9CWL3_9ARCH</name>
<dbReference type="InterPro" id="IPR015424">
    <property type="entry name" value="PyrdxlP-dep_Trfase"/>
</dbReference>
<dbReference type="RefSeq" id="WP_007550471.1">
    <property type="nucleotide sequence ID" value="NZ_AFPU01000001.1"/>
</dbReference>
<dbReference type="InterPro" id="IPR015421">
    <property type="entry name" value="PyrdxlP-dep_Trfase_major"/>
</dbReference>
<dbReference type="InterPro" id="IPR004839">
    <property type="entry name" value="Aminotransferase_I/II_large"/>
</dbReference>
<reference evidence="6 7" key="1">
    <citation type="journal article" date="2011" name="J. Bacteriol.">
        <title>Genome Sequence of an Ammonia-Oxidizing Soil Archaeon, "Candidatus Nitrosoarchaeum koreensis" MY1.</title>
        <authorList>
            <person name="Kim B.K."/>
            <person name="Jung M.Y."/>
            <person name="Yu D.S."/>
            <person name="Park S.J."/>
            <person name="Oh T.K."/>
            <person name="Rhee S.K."/>
            <person name="Kim J.F."/>
        </authorList>
    </citation>
    <scope>NUCLEOTIDE SEQUENCE [LARGE SCALE GENOMIC DNA]</scope>
    <source>
        <strain evidence="6 7">MY1</strain>
    </source>
</reference>
<comment type="caution">
    <text evidence="6">The sequence shown here is derived from an EMBL/GenBank/DDBJ whole genome shotgun (WGS) entry which is preliminary data.</text>
</comment>
<dbReference type="InterPro" id="IPR015422">
    <property type="entry name" value="PyrdxlP-dep_Trfase_small"/>
</dbReference>
<dbReference type="GO" id="GO:0030170">
    <property type="term" value="F:pyridoxal phosphate binding"/>
    <property type="evidence" value="ECO:0007669"/>
    <property type="project" value="InterPro"/>
</dbReference>
<keyword evidence="4" id="KW-0663">Pyridoxal phosphate</keyword>
<dbReference type="PATRIC" id="fig|1001994.6.peg.890"/>
<keyword evidence="7" id="KW-1185">Reference proteome</keyword>
<evidence type="ECO:0000256" key="3">
    <source>
        <dbReference type="ARBA" id="ARBA00022679"/>
    </source>
</evidence>
<evidence type="ECO:0000256" key="1">
    <source>
        <dbReference type="ARBA" id="ARBA00001933"/>
    </source>
</evidence>
<accession>F9CWL3</accession>
<dbReference type="PANTHER" id="PTHR13693">
    <property type="entry name" value="CLASS II AMINOTRANSFERASE/8-AMINO-7-OXONONANOATE SYNTHASE"/>
    <property type="match status" value="1"/>
</dbReference>
<comment type="cofactor">
    <cofactor evidence="1">
        <name>pyridoxal 5'-phosphate</name>
        <dbReference type="ChEBI" id="CHEBI:597326"/>
    </cofactor>
</comment>
<feature type="domain" description="Aminotransferase class I/classII large" evidence="5">
    <location>
        <begin position="48"/>
        <end position="371"/>
    </location>
</feature>
<sequence>MTDFNLKVSNKLNFVDVELEQIKENNLYRKLRDVKVNNAYITIKNKRLLNLCSNDYLGIPITKIKINQMQSSSRLVSGNDEIYKKLEDKLSKHKSKQASLVYPTGYMANLGVITTIAKKGDLILSDELNHASIIESCRLSGAKILVYKHNDIEDLTKKLNQHGKNKLIITEGIFSMDGDFSKLKEITDVSERSNAITVLDDAHGDFTVGTDGRGTPNHFNVTKKIDIYISSLSKGLGSFGGYVSSQNNVIDLCINKSKSFIYTSALPSFLIQYSLNRMQINREKQRKKLARNTSILTNGLKQLGYQINSKTHIIPIVIGNEKIAMDFGKFLLKKGVFAQPIRYPTVPKNKARLRISVTAWLSKKNIDDALNIFEQAQKKFKI</sequence>
<dbReference type="EMBL" id="AFPU01000001">
    <property type="protein sequence ID" value="EGP93665.1"/>
    <property type="molecule type" value="Genomic_DNA"/>
</dbReference>
<evidence type="ECO:0000256" key="4">
    <source>
        <dbReference type="ARBA" id="ARBA00022898"/>
    </source>
</evidence>
<dbReference type="Proteomes" id="UP000004440">
    <property type="component" value="Unassembled WGS sequence"/>
</dbReference>
<dbReference type="OrthoDB" id="9071at2157"/>
<comment type="similarity">
    <text evidence="2">Belongs to the class-II pyridoxal-phosphate-dependent aminotransferase family. BioF subfamily.</text>
</comment>
<dbReference type="Pfam" id="PF00155">
    <property type="entry name" value="Aminotran_1_2"/>
    <property type="match status" value="1"/>
</dbReference>
<dbReference type="SUPFAM" id="SSF53383">
    <property type="entry name" value="PLP-dependent transferases"/>
    <property type="match status" value="1"/>
</dbReference>
<dbReference type="AlphaFoldDB" id="F9CWL3"/>
<protein>
    <submittedName>
        <fullName evidence="6">8-amino-7-oxononanoate synthase</fullName>
    </submittedName>
</protein>
<dbReference type="InterPro" id="IPR050087">
    <property type="entry name" value="AON_synthase_class-II"/>
</dbReference>